<dbReference type="FunFam" id="1.20.5.170:FF:000075">
    <property type="entry name" value="BZIP transcription factor (MetR)"/>
    <property type="match status" value="1"/>
</dbReference>
<feature type="compositionally biased region" description="Basic and acidic residues" evidence="6">
    <location>
        <begin position="176"/>
        <end position="194"/>
    </location>
</feature>
<dbReference type="Pfam" id="PF07716">
    <property type="entry name" value="bZIP_2"/>
    <property type="match status" value="1"/>
</dbReference>
<dbReference type="CDD" id="cd14705">
    <property type="entry name" value="bZIP_Zip1"/>
    <property type="match status" value="1"/>
</dbReference>
<accession>A0A232M2S8</accession>
<comment type="subcellular location">
    <subcellularLocation>
        <location evidence="1">Nucleus</location>
    </subcellularLocation>
</comment>
<keyword evidence="2" id="KW-0805">Transcription regulation</keyword>
<evidence type="ECO:0000313" key="8">
    <source>
        <dbReference type="EMBL" id="OXV10689.1"/>
    </source>
</evidence>
<dbReference type="GO" id="GO:0000977">
    <property type="term" value="F:RNA polymerase II transcription regulatory region sequence-specific DNA binding"/>
    <property type="evidence" value="ECO:0007669"/>
    <property type="project" value="TreeGrafter"/>
</dbReference>
<gene>
    <name evidence="8" type="ORF">Egran_01548</name>
</gene>
<dbReference type="InterPro" id="IPR004827">
    <property type="entry name" value="bZIP"/>
</dbReference>
<dbReference type="PANTHER" id="PTHR13044">
    <property type="entry name" value="ACTIVATING TRANSCRIPTION FACTOR ATF 4/5"/>
    <property type="match status" value="1"/>
</dbReference>
<comment type="caution">
    <text evidence="8">The sequence shown here is derived from an EMBL/GenBank/DDBJ whole genome shotgun (WGS) entry which is preliminary data.</text>
</comment>
<evidence type="ECO:0000256" key="1">
    <source>
        <dbReference type="ARBA" id="ARBA00004123"/>
    </source>
</evidence>
<evidence type="ECO:0000313" key="9">
    <source>
        <dbReference type="Proteomes" id="UP000243515"/>
    </source>
</evidence>
<dbReference type="GO" id="GO:0001228">
    <property type="term" value="F:DNA-binding transcription activator activity, RNA polymerase II-specific"/>
    <property type="evidence" value="ECO:0007669"/>
    <property type="project" value="TreeGrafter"/>
</dbReference>
<feature type="compositionally biased region" description="Pro residues" evidence="6">
    <location>
        <begin position="138"/>
        <end position="147"/>
    </location>
</feature>
<keyword evidence="5" id="KW-0539">Nucleus</keyword>
<evidence type="ECO:0000256" key="6">
    <source>
        <dbReference type="SAM" id="MobiDB-lite"/>
    </source>
</evidence>
<evidence type="ECO:0000256" key="3">
    <source>
        <dbReference type="ARBA" id="ARBA00023125"/>
    </source>
</evidence>
<dbReference type="Gene3D" id="1.20.5.170">
    <property type="match status" value="1"/>
</dbReference>
<proteinExistence type="predicted"/>
<keyword evidence="3" id="KW-0238">DNA-binding</keyword>
<sequence length="296" mass="32565">MSSYNGRRVPNFSQFLDDLNTIPSPYDQALQQQDDSFNIDAELALFTNTEFLDFDSHGDMSIPLTYEPLEEERSQLQNVVEAKNVGTDYLDLLTTDLPNVSDFPSSEFTDITPPSMQITLTFPQVHDTSSNGVSEPTPITPQVPSTPVPAADANPAAAATPTTPAGSKRKQPSHSDGPKSLDEAARIAAEEDKRRRNTAASARFRIKKKQREQALERTVKEAAEKNAVLEARVSQLELENLWLKNLVTEKNSGDSSNDSEKKEKDIADMFKKFLATQNTGSLPTFSDSKSGAGVRI</sequence>
<dbReference type="PROSITE" id="PS00036">
    <property type="entry name" value="BZIP_BASIC"/>
    <property type="match status" value="1"/>
</dbReference>
<evidence type="ECO:0000256" key="4">
    <source>
        <dbReference type="ARBA" id="ARBA00023163"/>
    </source>
</evidence>
<feature type="domain" description="BZIP" evidence="7">
    <location>
        <begin position="191"/>
        <end position="250"/>
    </location>
</feature>
<dbReference type="AlphaFoldDB" id="A0A232M2S8"/>
<evidence type="ECO:0000259" key="7">
    <source>
        <dbReference type="PROSITE" id="PS50217"/>
    </source>
</evidence>
<evidence type="ECO:0000256" key="5">
    <source>
        <dbReference type="ARBA" id="ARBA00023242"/>
    </source>
</evidence>
<dbReference type="Proteomes" id="UP000243515">
    <property type="component" value="Unassembled WGS sequence"/>
</dbReference>
<dbReference type="SMART" id="SM00338">
    <property type="entry name" value="BRLZ"/>
    <property type="match status" value="1"/>
</dbReference>
<dbReference type="PANTHER" id="PTHR13044:SF14">
    <property type="entry name" value="CRYPTOCEPHAL, ISOFORM A"/>
    <property type="match status" value="1"/>
</dbReference>
<keyword evidence="4" id="KW-0804">Transcription</keyword>
<feature type="compositionally biased region" description="Low complexity" evidence="6">
    <location>
        <begin position="148"/>
        <end position="165"/>
    </location>
</feature>
<evidence type="ECO:0000256" key="2">
    <source>
        <dbReference type="ARBA" id="ARBA00023015"/>
    </source>
</evidence>
<dbReference type="SUPFAM" id="SSF57959">
    <property type="entry name" value="Leucine zipper domain"/>
    <property type="match status" value="1"/>
</dbReference>
<keyword evidence="9" id="KW-1185">Reference proteome</keyword>
<protein>
    <recommendedName>
        <fullName evidence="7">BZIP domain-containing protein</fullName>
    </recommendedName>
</protein>
<dbReference type="OrthoDB" id="1939598at2759"/>
<dbReference type="EMBL" id="NPHW01002818">
    <property type="protein sequence ID" value="OXV10689.1"/>
    <property type="molecule type" value="Genomic_DNA"/>
</dbReference>
<reference evidence="8 9" key="1">
    <citation type="journal article" date="2015" name="Environ. Microbiol.">
        <title>Metagenome sequence of Elaphomyces granulatus from sporocarp tissue reveals Ascomycota ectomycorrhizal fingerprints of genome expansion and a Proteobacteria-rich microbiome.</title>
        <authorList>
            <person name="Quandt C.A."/>
            <person name="Kohler A."/>
            <person name="Hesse C.N."/>
            <person name="Sharpton T.J."/>
            <person name="Martin F."/>
            <person name="Spatafora J.W."/>
        </authorList>
    </citation>
    <scope>NUCLEOTIDE SEQUENCE [LARGE SCALE GENOMIC DNA]</scope>
    <source>
        <strain evidence="8 9">OSC145934</strain>
    </source>
</reference>
<name>A0A232M2S8_9EURO</name>
<organism evidence="8 9">
    <name type="scientific">Elaphomyces granulatus</name>
    <dbReference type="NCBI Taxonomy" id="519963"/>
    <lineage>
        <taxon>Eukaryota</taxon>
        <taxon>Fungi</taxon>
        <taxon>Dikarya</taxon>
        <taxon>Ascomycota</taxon>
        <taxon>Pezizomycotina</taxon>
        <taxon>Eurotiomycetes</taxon>
        <taxon>Eurotiomycetidae</taxon>
        <taxon>Eurotiales</taxon>
        <taxon>Elaphomycetaceae</taxon>
        <taxon>Elaphomyces</taxon>
    </lineage>
</organism>
<feature type="region of interest" description="Disordered" evidence="6">
    <location>
        <begin position="126"/>
        <end position="211"/>
    </location>
</feature>
<dbReference type="PROSITE" id="PS50217">
    <property type="entry name" value="BZIP"/>
    <property type="match status" value="1"/>
</dbReference>
<dbReference type="InterPro" id="IPR046347">
    <property type="entry name" value="bZIP_sf"/>
</dbReference>
<dbReference type="GO" id="GO:0005634">
    <property type="term" value="C:nucleus"/>
    <property type="evidence" value="ECO:0007669"/>
    <property type="project" value="UniProtKB-SubCell"/>
</dbReference>